<evidence type="ECO:0000259" key="6">
    <source>
        <dbReference type="PROSITE" id="PS51266"/>
    </source>
</evidence>
<keyword evidence="2 4" id="KW-0863">Zinc-finger</keyword>
<feature type="domain" description="CHY-type" evidence="6">
    <location>
        <begin position="87"/>
        <end position="155"/>
    </location>
</feature>
<dbReference type="InterPro" id="IPR008913">
    <property type="entry name" value="Znf_CHY"/>
</dbReference>
<evidence type="ECO:0000256" key="4">
    <source>
        <dbReference type="PROSITE-ProRule" id="PRU00601"/>
    </source>
</evidence>
<keyword evidence="1" id="KW-0479">Metal-binding</keyword>
<dbReference type="SUPFAM" id="SSF57850">
    <property type="entry name" value="RING/U-box"/>
    <property type="match status" value="1"/>
</dbReference>
<sequence length="460" mass="53077">MQKIITQVIIDKDGNELKKQVIGPSGENTKYLMKQSGDAIFPLKYYKEELTISEIKQLFDQKLATGEEKYIWNYAYKQDEVLFVRYDETDGTGCQHFSSNCQIKCSVCNKFFGCTYCHDIATGFENEHKFVFGGLKCVGCNHEQGINQNCAQCGEQMFDKSCEKCNLFTKSTNYHHCDQCDKCVRGSLDTCNHCTTCNTCYSKAEDHNLVCGRDDACTVCQGEFDQLLYFRAQLACKHAIHGTCVKNLMAQQGPQAPCPVCRQPIQTIFDYEIYKQKWLSQYSMTEVDLELYQQIVEVQCLNCKAHNNPSVFIQHKHQKGYICPFCSSINCSELELYKNDDFQAKINAQNELIMQKQGYLVYPLVLQKPEMPELIDLYVNKYRDFWLEAKGRMKVEDQETTELRELVEAYFLIKEVDESIGFAALNLVHTRQFKGELREILTEVAKTCAEVREVRRLGIE</sequence>
<reference evidence="9 10" key="2">
    <citation type="submission" date="2024-07" db="EMBL/GenBank/DDBJ databases">
        <authorList>
            <person name="Akdeniz Z."/>
        </authorList>
    </citation>
    <scope>NUCLEOTIDE SEQUENCE [LARGE SCALE GENOMIC DNA]</scope>
</reference>
<dbReference type="GO" id="GO:0016567">
    <property type="term" value="P:protein ubiquitination"/>
    <property type="evidence" value="ECO:0007669"/>
    <property type="project" value="TreeGrafter"/>
</dbReference>
<dbReference type="InterPro" id="IPR013083">
    <property type="entry name" value="Znf_RING/FYVE/PHD"/>
</dbReference>
<keyword evidence="3" id="KW-0862">Zinc</keyword>
<dbReference type="Gene3D" id="3.30.40.10">
    <property type="entry name" value="Zinc/RING finger domain, C3HC4 (zinc finger)"/>
    <property type="match status" value="1"/>
</dbReference>
<dbReference type="SUPFAM" id="SSF82919">
    <property type="entry name" value="Zn-finger domain of Sec23/24"/>
    <property type="match status" value="1"/>
</dbReference>
<dbReference type="GO" id="GO:0005634">
    <property type="term" value="C:nucleus"/>
    <property type="evidence" value="ECO:0007669"/>
    <property type="project" value="TreeGrafter"/>
</dbReference>
<dbReference type="GO" id="GO:0006888">
    <property type="term" value="P:endoplasmic reticulum to Golgi vesicle-mediated transport"/>
    <property type="evidence" value="ECO:0007669"/>
    <property type="project" value="InterPro"/>
</dbReference>
<dbReference type="GO" id="GO:0008270">
    <property type="term" value="F:zinc ion binding"/>
    <property type="evidence" value="ECO:0007669"/>
    <property type="project" value="UniProtKB-KW"/>
</dbReference>
<protein>
    <submittedName>
        <fullName evidence="8">CHY and RING-type zinc-finger domain-containing protein</fullName>
    </submittedName>
    <submittedName>
        <fullName evidence="9">CHY_and RING-type zinc-finger domain-containing protein</fullName>
    </submittedName>
</protein>
<feature type="domain" description="CTCHY-type" evidence="7">
    <location>
        <begin position="157"/>
        <end position="219"/>
    </location>
</feature>
<evidence type="ECO:0000313" key="10">
    <source>
        <dbReference type="Proteomes" id="UP001642409"/>
    </source>
</evidence>
<dbReference type="PROSITE" id="PS50089">
    <property type="entry name" value="ZF_RING_2"/>
    <property type="match status" value="1"/>
</dbReference>
<dbReference type="InterPro" id="IPR037274">
    <property type="entry name" value="Znf_CHY_sf"/>
</dbReference>
<evidence type="ECO:0000259" key="7">
    <source>
        <dbReference type="PROSITE" id="PS51270"/>
    </source>
</evidence>
<dbReference type="InterPro" id="IPR036174">
    <property type="entry name" value="Znf_Sec23_Sec24_sf"/>
</dbReference>
<dbReference type="InterPro" id="IPR037275">
    <property type="entry name" value="Znf_CTCHY_sf"/>
</dbReference>
<dbReference type="PANTHER" id="PTHR21319">
    <property type="entry name" value="RING FINGER AND CHY ZINC FINGER DOMAIN-CONTAINING PROTEIN 1"/>
    <property type="match status" value="1"/>
</dbReference>
<dbReference type="EMBL" id="CATOUU010000791">
    <property type="protein sequence ID" value="CAI9948874.1"/>
    <property type="molecule type" value="Genomic_DNA"/>
</dbReference>
<dbReference type="PANTHER" id="PTHR21319:SF53">
    <property type="entry name" value="RING FINGER AND CHY ZINC FINGER DOMAIN-CONTAINING PROTEIN 1"/>
    <property type="match status" value="1"/>
</dbReference>
<evidence type="ECO:0000313" key="9">
    <source>
        <dbReference type="EMBL" id="CAL6074074.1"/>
    </source>
</evidence>
<reference evidence="8" key="1">
    <citation type="submission" date="2023-06" db="EMBL/GenBank/DDBJ databases">
        <authorList>
            <person name="Kurt Z."/>
        </authorList>
    </citation>
    <scope>NUCLEOTIDE SEQUENCE</scope>
</reference>
<accession>A0AA86Q9P3</accession>
<dbReference type="SUPFAM" id="SSF161245">
    <property type="entry name" value="Zinc hairpin stack"/>
    <property type="match status" value="1"/>
</dbReference>
<dbReference type="EMBL" id="CAXDID020000304">
    <property type="protein sequence ID" value="CAL6074074.1"/>
    <property type="molecule type" value="Genomic_DNA"/>
</dbReference>
<dbReference type="GO" id="GO:0061630">
    <property type="term" value="F:ubiquitin protein ligase activity"/>
    <property type="evidence" value="ECO:0007669"/>
    <property type="project" value="TreeGrafter"/>
</dbReference>
<gene>
    <name evidence="8" type="ORF">HINF_LOCUS36519</name>
    <name evidence="9" type="ORF">HINF_LOCUS56408</name>
</gene>
<dbReference type="PROSITE" id="PS51270">
    <property type="entry name" value="ZF_CTCHY"/>
    <property type="match status" value="1"/>
</dbReference>
<keyword evidence="10" id="KW-1185">Reference proteome</keyword>
<feature type="domain" description="RING-type" evidence="5">
    <location>
        <begin position="217"/>
        <end position="262"/>
    </location>
</feature>
<dbReference type="PROSITE" id="PS51266">
    <property type="entry name" value="ZF_CHY"/>
    <property type="match status" value="1"/>
</dbReference>
<dbReference type="GO" id="GO:0006886">
    <property type="term" value="P:intracellular protein transport"/>
    <property type="evidence" value="ECO:0007669"/>
    <property type="project" value="InterPro"/>
</dbReference>
<organism evidence="8">
    <name type="scientific">Hexamita inflata</name>
    <dbReference type="NCBI Taxonomy" id="28002"/>
    <lineage>
        <taxon>Eukaryota</taxon>
        <taxon>Metamonada</taxon>
        <taxon>Diplomonadida</taxon>
        <taxon>Hexamitidae</taxon>
        <taxon>Hexamitinae</taxon>
        <taxon>Hexamita</taxon>
    </lineage>
</organism>
<dbReference type="InterPro" id="IPR017921">
    <property type="entry name" value="Znf_CTCHY"/>
</dbReference>
<dbReference type="AlphaFoldDB" id="A0AA86Q9P3"/>
<name>A0AA86Q9P3_9EUKA</name>
<proteinExistence type="predicted"/>
<dbReference type="InterPro" id="IPR001841">
    <property type="entry name" value="Znf_RING"/>
</dbReference>
<dbReference type="GO" id="GO:0006511">
    <property type="term" value="P:ubiquitin-dependent protein catabolic process"/>
    <property type="evidence" value="ECO:0007669"/>
    <property type="project" value="TreeGrafter"/>
</dbReference>
<evidence type="ECO:0000256" key="3">
    <source>
        <dbReference type="ARBA" id="ARBA00022833"/>
    </source>
</evidence>
<evidence type="ECO:0000256" key="1">
    <source>
        <dbReference type="ARBA" id="ARBA00022723"/>
    </source>
</evidence>
<dbReference type="GO" id="GO:0030127">
    <property type="term" value="C:COPII vesicle coat"/>
    <property type="evidence" value="ECO:0007669"/>
    <property type="project" value="InterPro"/>
</dbReference>
<dbReference type="Pfam" id="PF05495">
    <property type="entry name" value="zf-CHY"/>
    <property type="match status" value="1"/>
</dbReference>
<dbReference type="Proteomes" id="UP001642409">
    <property type="component" value="Unassembled WGS sequence"/>
</dbReference>
<comment type="caution">
    <text evidence="8">The sequence shown here is derived from an EMBL/GenBank/DDBJ whole genome shotgun (WGS) entry which is preliminary data.</text>
</comment>
<dbReference type="SUPFAM" id="SSF161219">
    <property type="entry name" value="CHY zinc finger-like"/>
    <property type="match status" value="1"/>
</dbReference>
<dbReference type="Pfam" id="PF13639">
    <property type="entry name" value="zf-RING_2"/>
    <property type="match status" value="1"/>
</dbReference>
<evidence type="ECO:0000259" key="5">
    <source>
        <dbReference type="PROSITE" id="PS50089"/>
    </source>
</evidence>
<evidence type="ECO:0000313" key="8">
    <source>
        <dbReference type="EMBL" id="CAI9948874.1"/>
    </source>
</evidence>
<evidence type="ECO:0000256" key="2">
    <source>
        <dbReference type="ARBA" id="ARBA00022771"/>
    </source>
</evidence>